<dbReference type="EMBL" id="LAZR01057849">
    <property type="protein sequence ID" value="KKK71182.1"/>
    <property type="molecule type" value="Genomic_DNA"/>
</dbReference>
<sequence>MNKGRRTQGNAILASQTSADITAPGATARNVIFTINISHFLLAASST</sequence>
<feature type="non-terminal residue" evidence="1">
    <location>
        <position position="47"/>
    </location>
</feature>
<accession>A0A0F8XQ71</accession>
<gene>
    <name evidence="1" type="ORF">LCGC14_2916510</name>
</gene>
<dbReference type="AlphaFoldDB" id="A0A0F8XQ71"/>
<comment type="caution">
    <text evidence="1">The sequence shown here is derived from an EMBL/GenBank/DDBJ whole genome shotgun (WGS) entry which is preliminary data.</text>
</comment>
<organism evidence="1">
    <name type="scientific">marine sediment metagenome</name>
    <dbReference type="NCBI Taxonomy" id="412755"/>
    <lineage>
        <taxon>unclassified sequences</taxon>
        <taxon>metagenomes</taxon>
        <taxon>ecological metagenomes</taxon>
    </lineage>
</organism>
<name>A0A0F8XQ71_9ZZZZ</name>
<evidence type="ECO:0000313" key="1">
    <source>
        <dbReference type="EMBL" id="KKK71182.1"/>
    </source>
</evidence>
<proteinExistence type="predicted"/>
<reference evidence="1" key="1">
    <citation type="journal article" date="2015" name="Nature">
        <title>Complex archaea that bridge the gap between prokaryotes and eukaryotes.</title>
        <authorList>
            <person name="Spang A."/>
            <person name="Saw J.H."/>
            <person name="Jorgensen S.L."/>
            <person name="Zaremba-Niedzwiedzka K."/>
            <person name="Martijn J."/>
            <person name="Lind A.E."/>
            <person name="van Eijk R."/>
            <person name="Schleper C."/>
            <person name="Guy L."/>
            <person name="Ettema T.J."/>
        </authorList>
    </citation>
    <scope>NUCLEOTIDE SEQUENCE</scope>
</reference>
<protein>
    <submittedName>
        <fullName evidence="1">Uncharacterized protein</fullName>
    </submittedName>
</protein>